<dbReference type="EMBL" id="CAJVPT010008157">
    <property type="protein sequence ID" value="CAG8548871.1"/>
    <property type="molecule type" value="Genomic_DNA"/>
</dbReference>
<protein>
    <submittedName>
        <fullName evidence="1">7075_t:CDS:1</fullName>
    </submittedName>
</protein>
<evidence type="ECO:0000313" key="2">
    <source>
        <dbReference type="Proteomes" id="UP000789525"/>
    </source>
</evidence>
<keyword evidence="2" id="KW-1185">Reference proteome</keyword>
<reference evidence="1" key="1">
    <citation type="submission" date="2021-06" db="EMBL/GenBank/DDBJ databases">
        <authorList>
            <person name="Kallberg Y."/>
            <person name="Tangrot J."/>
            <person name="Rosling A."/>
        </authorList>
    </citation>
    <scope>NUCLEOTIDE SEQUENCE</scope>
    <source>
        <strain evidence="1">CL356</strain>
    </source>
</reference>
<comment type="caution">
    <text evidence="1">The sequence shown here is derived from an EMBL/GenBank/DDBJ whole genome shotgun (WGS) entry which is preliminary data.</text>
</comment>
<proteinExistence type="predicted"/>
<dbReference type="Proteomes" id="UP000789525">
    <property type="component" value="Unassembled WGS sequence"/>
</dbReference>
<feature type="non-terminal residue" evidence="1">
    <location>
        <position position="1"/>
    </location>
</feature>
<organism evidence="1 2">
    <name type="scientific">Acaulospora colombiana</name>
    <dbReference type="NCBI Taxonomy" id="27376"/>
    <lineage>
        <taxon>Eukaryota</taxon>
        <taxon>Fungi</taxon>
        <taxon>Fungi incertae sedis</taxon>
        <taxon>Mucoromycota</taxon>
        <taxon>Glomeromycotina</taxon>
        <taxon>Glomeromycetes</taxon>
        <taxon>Diversisporales</taxon>
        <taxon>Acaulosporaceae</taxon>
        <taxon>Acaulospora</taxon>
    </lineage>
</organism>
<accession>A0ACA9LST1</accession>
<evidence type="ECO:0000313" key="1">
    <source>
        <dbReference type="EMBL" id="CAG8548871.1"/>
    </source>
</evidence>
<name>A0ACA9LST1_9GLOM</name>
<sequence length="235" mass="25355">GALEPWAQTGWDLDEHTEMNLTLEAYATLAFLQADIEIGQLPESSDCGATSSVAIIHSLDIPESPFYSANWLSVTVAHCGVMPMTANHHADERGESSRLRRVGGGMVMDSFGDTRWMGNLGDLRFKPFGVTPEPEVRTQVVRGVAASSMILVSDGVSGILSDNEISDLVRTKSNMGPAASAKELVNFAEELGADDNCTALVIPLPGWETKVKDGTKKLREYRLSGAASSGRQRRM</sequence>
<gene>
    <name evidence="1" type="ORF">ACOLOM_LOCUS4769</name>
</gene>